<dbReference type="GO" id="GO:0032259">
    <property type="term" value="P:methylation"/>
    <property type="evidence" value="ECO:0007669"/>
    <property type="project" value="UniProtKB-KW"/>
</dbReference>
<accession>A0A9W9IDI5</accession>
<dbReference type="PROSITE" id="PS51683">
    <property type="entry name" value="SAM_OMT_II"/>
    <property type="match status" value="1"/>
</dbReference>
<dbReference type="SUPFAM" id="SSF53335">
    <property type="entry name" value="S-adenosyl-L-methionine-dependent methyltransferases"/>
    <property type="match status" value="1"/>
</dbReference>
<protein>
    <submittedName>
        <fullName evidence="7">S-adenosyl-L-methionine-dependent methyltransferase</fullName>
    </submittedName>
</protein>
<dbReference type="SUPFAM" id="SSF46785">
    <property type="entry name" value="Winged helix' DNA-binding domain"/>
    <property type="match status" value="1"/>
</dbReference>
<dbReference type="GO" id="GO:0044550">
    <property type="term" value="P:secondary metabolite biosynthetic process"/>
    <property type="evidence" value="ECO:0007669"/>
    <property type="project" value="UniProtKB-ARBA"/>
</dbReference>
<evidence type="ECO:0000313" key="7">
    <source>
        <dbReference type="EMBL" id="KAJ5171707.1"/>
    </source>
</evidence>
<dbReference type="InterPro" id="IPR036388">
    <property type="entry name" value="WH-like_DNA-bd_sf"/>
</dbReference>
<feature type="active site" description="Proton acceptor" evidence="4">
    <location>
        <position position="297"/>
    </location>
</feature>
<dbReference type="OrthoDB" id="2410195at2759"/>
<dbReference type="InterPro" id="IPR036390">
    <property type="entry name" value="WH_DNA-bd_sf"/>
</dbReference>
<evidence type="ECO:0000256" key="3">
    <source>
        <dbReference type="ARBA" id="ARBA00022691"/>
    </source>
</evidence>
<keyword evidence="3" id="KW-0949">S-adenosyl-L-methionine</keyword>
<dbReference type="InterPro" id="IPR001077">
    <property type="entry name" value="COMT_C"/>
</dbReference>
<sequence length="389" mass="43753">MDSIVTQIYTLSQSAGEEAQREIQRALRQVQLDLRNPQEILFDMGNSNLVVAMTRLGTDLGIFRDLAKHHGARTVDELCKLKGASPELLERVLRYLAANGILTQVASDGTNKYQANRVTYVLADPRGEGMTYHGFDVFGPTLQAVPDFFAENKYQDITSNAHTPFQKAFNTELRCFDWLVQHPKQFDSLQKVMTALESAEWTVGFDLFDAEAQKIPTAPPRACEKPFFVDVGGGHGHQCIELGKRYPHLLGRLFLQDLPQAIDQLPAIHGVQAEAYDFFQKQPIVGAKFYYMRRILHDWPDNEAATILENLSGAMAPDSRILIDEVVLPDTGASWMATMNDISMMIAFGGKERTKKEWHALADRAGLRVEHFHTYLAVYHTTITVLALK</sequence>
<keyword evidence="1 7" id="KW-0489">Methyltransferase</keyword>
<dbReference type="EMBL" id="JAPQKO010000003">
    <property type="protein sequence ID" value="KAJ5171707.1"/>
    <property type="molecule type" value="Genomic_DNA"/>
</dbReference>
<evidence type="ECO:0000256" key="1">
    <source>
        <dbReference type="ARBA" id="ARBA00022603"/>
    </source>
</evidence>
<dbReference type="Pfam" id="PF08100">
    <property type="entry name" value="Dimerisation"/>
    <property type="match status" value="1"/>
</dbReference>
<dbReference type="PANTHER" id="PTHR43712:SF4">
    <property type="entry name" value="O-METHYLTRANSFERASE DOMAIN-CONTAINING PROTEIN"/>
    <property type="match status" value="1"/>
</dbReference>
<evidence type="ECO:0000259" key="5">
    <source>
        <dbReference type="Pfam" id="PF00891"/>
    </source>
</evidence>
<dbReference type="GO" id="GO:0008171">
    <property type="term" value="F:O-methyltransferase activity"/>
    <property type="evidence" value="ECO:0007669"/>
    <property type="project" value="InterPro"/>
</dbReference>
<comment type="caution">
    <text evidence="7">The sequence shown here is derived from an EMBL/GenBank/DDBJ whole genome shotgun (WGS) entry which is preliminary data.</text>
</comment>
<gene>
    <name evidence="7" type="ORF">N7492_004300</name>
</gene>
<dbReference type="GO" id="GO:0046983">
    <property type="term" value="F:protein dimerization activity"/>
    <property type="evidence" value="ECO:0007669"/>
    <property type="project" value="InterPro"/>
</dbReference>
<organism evidence="7 8">
    <name type="scientific">Penicillium capsulatum</name>
    <dbReference type="NCBI Taxonomy" id="69766"/>
    <lineage>
        <taxon>Eukaryota</taxon>
        <taxon>Fungi</taxon>
        <taxon>Dikarya</taxon>
        <taxon>Ascomycota</taxon>
        <taxon>Pezizomycotina</taxon>
        <taxon>Eurotiomycetes</taxon>
        <taxon>Eurotiomycetidae</taxon>
        <taxon>Eurotiales</taxon>
        <taxon>Aspergillaceae</taxon>
        <taxon>Penicillium</taxon>
    </lineage>
</organism>
<evidence type="ECO:0000313" key="8">
    <source>
        <dbReference type="Proteomes" id="UP001146351"/>
    </source>
</evidence>
<keyword evidence="8" id="KW-1185">Reference proteome</keyword>
<dbReference type="Pfam" id="PF00891">
    <property type="entry name" value="Methyltransf_2"/>
    <property type="match status" value="1"/>
</dbReference>
<dbReference type="PIRSF" id="PIRSF005739">
    <property type="entry name" value="O-mtase"/>
    <property type="match status" value="1"/>
</dbReference>
<dbReference type="Proteomes" id="UP001146351">
    <property type="component" value="Unassembled WGS sequence"/>
</dbReference>
<dbReference type="Gene3D" id="3.40.50.150">
    <property type="entry name" value="Vaccinia Virus protein VP39"/>
    <property type="match status" value="1"/>
</dbReference>
<feature type="domain" description="O-methyltransferase C-terminal" evidence="5">
    <location>
        <begin position="228"/>
        <end position="367"/>
    </location>
</feature>
<feature type="domain" description="O-methyltransferase dimerisation" evidence="6">
    <location>
        <begin position="59"/>
        <end position="120"/>
    </location>
</feature>
<evidence type="ECO:0000259" key="6">
    <source>
        <dbReference type="Pfam" id="PF08100"/>
    </source>
</evidence>
<reference evidence="7" key="1">
    <citation type="submission" date="2022-11" db="EMBL/GenBank/DDBJ databases">
        <authorList>
            <person name="Petersen C."/>
        </authorList>
    </citation>
    <scope>NUCLEOTIDE SEQUENCE</scope>
    <source>
        <strain evidence="7">IBT 21917</strain>
    </source>
</reference>
<dbReference type="PANTHER" id="PTHR43712">
    <property type="entry name" value="PUTATIVE (AFU_ORTHOLOGUE AFUA_4G14580)-RELATED"/>
    <property type="match status" value="1"/>
</dbReference>
<evidence type="ECO:0000256" key="4">
    <source>
        <dbReference type="PIRSR" id="PIRSR005739-1"/>
    </source>
</evidence>
<name>A0A9W9IDI5_9EURO</name>
<keyword evidence="2" id="KW-0808">Transferase</keyword>
<dbReference type="InterPro" id="IPR016461">
    <property type="entry name" value="COMT-like"/>
</dbReference>
<proteinExistence type="predicted"/>
<dbReference type="AlphaFoldDB" id="A0A9W9IDI5"/>
<dbReference type="InterPro" id="IPR029063">
    <property type="entry name" value="SAM-dependent_MTases_sf"/>
</dbReference>
<dbReference type="Gene3D" id="1.10.10.10">
    <property type="entry name" value="Winged helix-like DNA-binding domain superfamily/Winged helix DNA-binding domain"/>
    <property type="match status" value="1"/>
</dbReference>
<dbReference type="InterPro" id="IPR012967">
    <property type="entry name" value="COMT_dimerisation"/>
</dbReference>
<evidence type="ECO:0000256" key="2">
    <source>
        <dbReference type="ARBA" id="ARBA00022679"/>
    </source>
</evidence>
<reference evidence="7" key="2">
    <citation type="journal article" date="2023" name="IMA Fungus">
        <title>Comparative genomic study of the Penicillium genus elucidates a diverse pangenome and 15 lateral gene transfer events.</title>
        <authorList>
            <person name="Petersen C."/>
            <person name="Sorensen T."/>
            <person name="Nielsen M.R."/>
            <person name="Sondergaard T.E."/>
            <person name="Sorensen J.L."/>
            <person name="Fitzpatrick D.A."/>
            <person name="Frisvad J.C."/>
            <person name="Nielsen K.L."/>
        </authorList>
    </citation>
    <scope>NUCLEOTIDE SEQUENCE</scope>
    <source>
        <strain evidence="7">IBT 21917</strain>
    </source>
</reference>